<dbReference type="EMBL" id="JBHTEK010000001">
    <property type="protein sequence ID" value="MFC7666123.1"/>
    <property type="molecule type" value="Genomic_DNA"/>
</dbReference>
<gene>
    <name evidence="1" type="ORF">ACFQT0_00745</name>
</gene>
<name>A0ABW2U1H0_9BACT</name>
<accession>A0ABW2U1H0</accession>
<evidence type="ECO:0000313" key="2">
    <source>
        <dbReference type="Proteomes" id="UP001596513"/>
    </source>
</evidence>
<dbReference type="RefSeq" id="WP_380199552.1">
    <property type="nucleotide sequence ID" value="NZ_JBHTEK010000001.1"/>
</dbReference>
<evidence type="ECO:0000313" key="1">
    <source>
        <dbReference type="EMBL" id="MFC7666123.1"/>
    </source>
</evidence>
<sequence length="111" mass="12180">MKFTDQSVNMVQGSQFEQGKVELTSGKTVFKNATAAYVKELAVLAVQAPAQPLVTNNGKVIMATANLGKGRVFVLGDPWLYNEYVDGRKIPASFENFQAGKDLAKWLLNKK</sequence>
<keyword evidence="2" id="KW-1185">Reference proteome</keyword>
<proteinExistence type="predicted"/>
<protein>
    <submittedName>
        <fullName evidence="1">Uncharacterized protein</fullName>
    </submittedName>
</protein>
<reference evidence="2" key="1">
    <citation type="journal article" date="2019" name="Int. J. Syst. Evol. Microbiol.">
        <title>The Global Catalogue of Microorganisms (GCM) 10K type strain sequencing project: providing services to taxonomists for standard genome sequencing and annotation.</title>
        <authorList>
            <consortium name="The Broad Institute Genomics Platform"/>
            <consortium name="The Broad Institute Genome Sequencing Center for Infectious Disease"/>
            <person name="Wu L."/>
            <person name="Ma J."/>
        </authorList>
    </citation>
    <scope>NUCLEOTIDE SEQUENCE [LARGE SCALE GENOMIC DNA]</scope>
    <source>
        <strain evidence="2">JCM 19635</strain>
    </source>
</reference>
<organism evidence="1 2">
    <name type="scientific">Hymenobacter humi</name>
    <dbReference type="NCBI Taxonomy" id="1411620"/>
    <lineage>
        <taxon>Bacteria</taxon>
        <taxon>Pseudomonadati</taxon>
        <taxon>Bacteroidota</taxon>
        <taxon>Cytophagia</taxon>
        <taxon>Cytophagales</taxon>
        <taxon>Hymenobacteraceae</taxon>
        <taxon>Hymenobacter</taxon>
    </lineage>
</organism>
<dbReference type="Proteomes" id="UP001596513">
    <property type="component" value="Unassembled WGS sequence"/>
</dbReference>
<comment type="caution">
    <text evidence="1">The sequence shown here is derived from an EMBL/GenBank/DDBJ whole genome shotgun (WGS) entry which is preliminary data.</text>
</comment>